<reference evidence="2 3" key="1">
    <citation type="submission" date="2024-10" db="EMBL/GenBank/DDBJ databases">
        <authorList>
            <person name="Kim D."/>
        </authorList>
    </citation>
    <scope>NUCLEOTIDE SEQUENCE [LARGE SCALE GENOMIC DNA]</scope>
    <source>
        <strain evidence="2">BH-2024</strain>
    </source>
</reference>
<name>A0ABD2IBS8_9BILA</name>
<sequence>MCLWPNTNTHFALTLLPPSFIIQFTSFPWPMLILLQPLVVCPSPISRIFSSLYVPMPSALYPSKVLLLVIIGTLKPNRATSTSSTQLSQRRNVCQLSPGRFTFGWP</sequence>
<keyword evidence="1" id="KW-0812">Transmembrane</keyword>
<evidence type="ECO:0000256" key="1">
    <source>
        <dbReference type="SAM" id="Phobius"/>
    </source>
</evidence>
<organism evidence="2 3">
    <name type="scientific">Heterodera trifolii</name>
    <dbReference type="NCBI Taxonomy" id="157864"/>
    <lineage>
        <taxon>Eukaryota</taxon>
        <taxon>Metazoa</taxon>
        <taxon>Ecdysozoa</taxon>
        <taxon>Nematoda</taxon>
        <taxon>Chromadorea</taxon>
        <taxon>Rhabditida</taxon>
        <taxon>Tylenchina</taxon>
        <taxon>Tylenchomorpha</taxon>
        <taxon>Tylenchoidea</taxon>
        <taxon>Heteroderidae</taxon>
        <taxon>Heteroderinae</taxon>
        <taxon>Heterodera</taxon>
    </lineage>
</organism>
<accession>A0ABD2IBS8</accession>
<evidence type="ECO:0000313" key="3">
    <source>
        <dbReference type="Proteomes" id="UP001620626"/>
    </source>
</evidence>
<dbReference type="EMBL" id="JBICBT010001281">
    <property type="protein sequence ID" value="KAL3075290.1"/>
    <property type="molecule type" value="Genomic_DNA"/>
</dbReference>
<evidence type="ECO:0000313" key="2">
    <source>
        <dbReference type="EMBL" id="KAL3075290.1"/>
    </source>
</evidence>
<gene>
    <name evidence="2" type="ORF">niasHT_033864</name>
</gene>
<feature type="transmembrane region" description="Helical" evidence="1">
    <location>
        <begin position="20"/>
        <end position="40"/>
    </location>
</feature>
<dbReference type="Proteomes" id="UP001620626">
    <property type="component" value="Unassembled WGS sequence"/>
</dbReference>
<keyword evidence="3" id="KW-1185">Reference proteome</keyword>
<protein>
    <submittedName>
        <fullName evidence="2">Uncharacterized protein</fullName>
    </submittedName>
</protein>
<keyword evidence="1" id="KW-0472">Membrane</keyword>
<keyword evidence="1" id="KW-1133">Transmembrane helix</keyword>
<dbReference type="AlphaFoldDB" id="A0ABD2IBS8"/>
<comment type="caution">
    <text evidence="2">The sequence shown here is derived from an EMBL/GenBank/DDBJ whole genome shotgun (WGS) entry which is preliminary data.</text>
</comment>
<feature type="transmembrane region" description="Helical" evidence="1">
    <location>
        <begin position="52"/>
        <end position="74"/>
    </location>
</feature>
<proteinExistence type="predicted"/>